<dbReference type="PANTHER" id="PTHR31170">
    <property type="entry name" value="BNAC04G53230D PROTEIN"/>
    <property type="match status" value="1"/>
</dbReference>
<reference evidence="2" key="1">
    <citation type="journal article" date="2023" name="Plant J.">
        <title>The genome of the king protea, Protea cynaroides.</title>
        <authorList>
            <person name="Chang J."/>
            <person name="Duong T.A."/>
            <person name="Schoeman C."/>
            <person name="Ma X."/>
            <person name="Roodt D."/>
            <person name="Barker N."/>
            <person name="Li Z."/>
            <person name="Van de Peer Y."/>
            <person name="Mizrachi E."/>
        </authorList>
    </citation>
    <scope>NUCLEOTIDE SEQUENCE</scope>
    <source>
        <tissue evidence="2">Young leaves</tissue>
    </source>
</reference>
<evidence type="ECO:0000313" key="2">
    <source>
        <dbReference type="EMBL" id="KAJ4972235.1"/>
    </source>
</evidence>
<dbReference type="AlphaFoldDB" id="A0A9Q0QU68"/>
<sequence length="287" mass="32272">MTIFQDKAQPGTGTSSGAEARPLIQKVPRILRENEKNKSNYDPKLVSIGPYHYGNSRLELGHTLKTKLVQQFVSHVNTKTKNLQIYFQSEDFNKVAREARYYYANDATKSLDEKAFKCLMFLDGCFVNQTPYILLQALAKEFIPTKPGNDGTDHENDDIETFTKWLNMAAYEACADFLNDRVITSFLCFMDSLIDSFADVKGLLQQGILQNFLGSDQHVADLFNELATDLTPNPDEVIWITEAVHTHFSAPWTLLAFLAAILVLILTGIQTILTGNQTYLAANLPPH</sequence>
<dbReference type="Pfam" id="PF03140">
    <property type="entry name" value="DUF247"/>
    <property type="match status" value="2"/>
</dbReference>
<proteinExistence type="predicted"/>
<dbReference type="Proteomes" id="UP001141806">
    <property type="component" value="Unassembled WGS sequence"/>
</dbReference>
<dbReference type="OrthoDB" id="1849062at2759"/>
<keyword evidence="1" id="KW-1133">Transmembrane helix</keyword>
<dbReference type="InterPro" id="IPR004158">
    <property type="entry name" value="DUF247_pln"/>
</dbReference>
<keyword evidence="1" id="KW-0812">Transmembrane</keyword>
<comment type="caution">
    <text evidence="2">The sequence shown here is derived from an EMBL/GenBank/DDBJ whole genome shotgun (WGS) entry which is preliminary data.</text>
</comment>
<name>A0A9Q0QU68_9MAGN</name>
<accession>A0A9Q0QU68</accession>
<dbReference type="EMBL" id="JAMYWD010000005">
    <property type="protein sequence ID" value="KAJ4972235.1"/>
    <property type="molecule type" value="Genomic_DNA"/>
</dbReference>
<protein>
    <submittedName>
        <fullName evidence="2">Uncharacterized protein</fullName>
    </submittedName>
</protein>
<feature type="transmembrane region" description="Helical" evidence="1">
    <location>
        <begin position="252"/>
        <end position="273"/>
    </location>
</feature>
<evidence type="ECO:0000313" key="3">
    <source>
        <dbReference type="Proteomes" id="UP001141806"/>
    </source>
</evidence>
<keyword evidence="3" id="KW-1185">Reference proteome</keyword>
<evidence type="ECO:0000256" key="1">
    <source>
        <dbReference type="SAM" id="Phobius"/>
    </source>
</evidence>
<dbReference type="PANTHER" id="PTHR31170:SF25">
    <property type="entry name" value="BNAA09G04570D PROTEIN"/>
    <property type="match status" value="1"/>
</dbReference>
<gene>
    <name evidence="2" type="ORF">NE237_005334</name>
</gene>
<keyword evidence="1" id="KW-0472">Membrane</keyword>
<organism evidence="2 3">
    <name type="scientific">Protea cynaroides</name>
    <dbReference type="NCBI Taxonomy" id="273540"/>
    <lineage>
        <taxon>Eukaryota</taxon>
        <taxon>Viridiplantae</taxon>
        <taxon>Streptophyta</taxon>
        <taxon>Embryophyta</taxon>
        <taxon>Tracheophyta</taxon>
        <taxon>Spermatophyta</taxon>
        <taxon>Magnoliopsida</taxon>
        <taxon>Proteales</taxon>
        <taxon>Proteaceae</taxon>
        <taxon>Protea</taxon>
    </lineage>
</organism>